<gene>
    <name evidence="2" type="ORF">FB45DRAFT_911679</name>
</gene>
<comment type="caution">
    <text evidence="2">The sequence shown here is derived from an EMBL/GenBank/DDBJ whole genome shotgun (WGS) entry which is preliminary data.</text>
</comment>
<evidence type="ECO:0000313" key="3">
    <source>
        <dbReference type="Proteomes" id="UP001221142"/>
    </source>
</evidence>
<evidence type="ECO:0000256" key="1">
    <source>
        <dbReference type="SAM" id="MobiDB-lite"/>
    </source>
</evidence>
<evidence type="ECO:0000313" key="2">
    <source>
        <dbReference type="EMBL" id="KAJ7632164.1"/>
    </source>
</evidence>
<organism evidence="2 3">
    <name type="scientific">Roridomyces roridus</name>
    <dbReference type="NCBI Taxonomy" id="1738132"/>
    <lineage>
        <taxon>Eukaryota</taxon>
        <taxon>Fungi</taxon>
        <taxon>Dikarya</taxon>
        <taxon>Basidiomycota</taxon>
        <taxon>Agaricomycotina</taxon>
        <taxon>Agaricomycetes</taxon>
        <taxon>Agaricomycetidae</taxon>
        <taxon>Agaricales</taxon>
        <taxon>Marasmiineae</taxon>
        <taxon>Mycenaceae</taxon>
        <taxon>Roridomyces</taxon>
    </lineage>
</organism>
<dbReference type="Proteomes" id="UP001221142">
    <property type="component" value="Unassembled WGS sequence"/>
</dbReference>
<feature type="region of interest" description="Disordered" evidence="1">
    <location>
        <begin position="42"/>
        <end position="62"/>
    </location>
</feature>
<keyword evidence="3" id="KW-1185">Reference proteome</keyword>
<protein>
    <submittedName>
        <fullName evidence="2">Uncharacterized protein</fullName>
    </submittedName>
</protein>
<dbReference type="EMBL" id="JARKIF010000008">
    <property type="protein sequence ID" value="KAJ7632164.1"/>
    <property type="molecule type" value="Genomic_DNA"/>
</dbReference>
<dbReference type="AlphaFoldDB" id="A0AAD7FLY3"/>
<name>A0AAD7FLY3_9AGAR</name>
<proteinExistence type="predicted"/>
<accession>A0AAD7FLY3</accession>
<sequence length="407" mass="46861">MDLVDQMENLQVDDQIGKLKANMETAKAIESEYVEEQWGKLFPSSSSSSGVPHDTDDDDDDGDMLCIKSFTYDENGNVKAEKIPLHVNTEYTEQYPAHPPYRFVTPGLRSAWVRRINMTQAPFLPFPNDPAFPRDEYLRSFEQYQWETDKLDPDEELIQYEVVRRLHCDHDLTAAEIEEVRHELELLPLRDTNSNGLLWAASQRDAPMVIWGDGQSSAEKPPLPKYFAQETTEATDIFAQVNTGREQFCFNLNCIQDYCNIHVAPEWFRYKTPQFLSRSDEARLTSAAMSDQRRPACGEDCFRLIQLDDIEPESSAADSALVWSMLKFESDILPCDLAVLCKLPCRQAFFIRRQLISDTEVETRNKKVRRSGEKQDKPTFGNCFPLLLFTPAPHPSQEKHWNCNDIN</sequence>
<reference evidence="2" key="1">
    <citation type="submission" date="2023-03" db="EMBL/GenBank/DDBJ databases">
        <title>Massive genome expansion in bonnet fungi (Mycena s.s.) driven by repeated elements and novel gene families across ecological guilds.</title>
        <authorList>
            <consortium name="Lawrence Berkeley National Laboratory"/>
            <person name="Harder C.B."/>
            <person name="Miyauchi S."/>
            <person name="Viragh M."/>
            <person name="Kuo A."/>
            <person name="Thoen E."/>
            <person name="Andreopoulos B."/>
            <person name="Lu D."/>
            <person name="Skrede I."/>
            <person name="Drula E."/>
            <person name="Henrissat B."/>
            <person name="Morin E."/>
            <person name="Kohler A."/>
            <person name="Barry K."/>
            <person name="LaButti K."/>
            <person name="Morin E."/>
            <person name="Salamov A."/>
            <person name="Lipzen A."/>
            <person name="Mereny Z."/>
            <person name="Hegedus B."/>
            <person name="Baldrian P."/>
            <person name="Stursova M."/>
            <person name="Weitz H."/>
            <person name="Taylor A."/>
            <person name="Grigoriev I.V."/>
            <person name="Nagy L.G."/>
            <person name="Martin F."/>
            <person name="Kauserud H."/>
        </authorList>
    </citation>
    <scope>NUCLEOTIDE SEQUENCE</scope>
    <source>
        <strain evidence="2">9284</strain>
    </source>
</reference>